<evidence type="ECO:0000259" key="10">
    <source>
        <dbReference type="PROSITE" id="PS51671"/>
    </source>
</evidence>
<comment type="catalytic activity">
    <reaction evidence="7">
        <text>(R)-2-hydroxyglutarate + NAD(+) = 2-oxoglutarate + NADH + H(+)</text>
        <dbReference type="Rhea" id="RHEA:49612"/>
        <dbReference type="ChEBI" id="CHEBI:15378"/>
        <dbReference type="ChEBI" id="CHEBI:15801"/>
        <dbReference type="ChEBI" id="CHEBI:16810"/>
        <dbReference type="ChEBI" id="CHEBI:57540"/>
        <dbReference type="ChEBI" id="CHEBI:57945"/>
        <dbReference type="EC" id="1.1.1.399"/>
    </reaction>
</comment>
<dbReference type="EC" id="1.1.1.95" evidence="9"/>
<dbReference type="SUPFAM" id="SSF52283">
    <property type="entry name" value="Formate/glycerate dehydrogenase catalytic domain-like"/>
    <property type="match status" value="1"/>
</dbReference>
<dbReference type="Gene3D" id="3.40.50.720">
    <property type="entry name" value="NAD(P)-binding Rossmann-like Domain"/>
    <property type="match status" value="2"/>
</dbReference>
<protein>
    <recommendedName>
        <fullName evidence="4 9">D-3-phosphoglycerate dehydrogenase</fullName>
        <ecNumber evidence="9">1.1.1.95</ecNumber>
    </recommendedName>
</protein>
<dbReference type="InterPro" id="IPR006140">
    <property type="entry name" value="D-isomer_DH_NAD-bd"/>
</dbReference>
<dbReference type="Gene3D" id="3.30.1330.90">
    <property type="entry name" value="D-3-phosphoglycerate dehydrogenase, domain 3"/>
    <property type="match status" value="1"/>
</dbReference>
<dbReference type="FunFam" id="3.30.70.260:FF:000008">
    <property type="entry name" value="D-3-phosphoglycerate dehydrogenase, chloroplastic"/>
    <property type="match status" value="1"/>
</dbReference>
<dbReference type="RefSeq" id="WP_142504183.1">
    <property type="nucleotide sequence ID" value="NZ_FXTI01000001.1"/>
</dbReference>
<dbReference type="InterPro" id="IPR029752">
    <property type="entry name" value="D-isomer_DH_CS1"/>
</dbReference>
<keyword evidence="6 9" id="KW-0520">NAD</keyword>
<organism evidence="11 12">
    <name type="scientific">Melghirimyces algeriensis</name>
    <dbReference type="NCBI Taxonomy" id="910412"/>
    <lineage>
        <taxon>Bacteria</taxon>
        <taxon>Bacillati</taxon>
        <taxon>Bacillota</taxon>
        <taxon>Bacilli</taxon>
        <taxon>Bacillales</taxon>
        <taxon>Thermoactinomycetaceae</taxon>
        <taxon>Melghirimyces</taxon>
    </lineage>
</organism>
<comment type="similarity">
    <text evidence="3 9">Belongs to the D-isomer specific 2-hydroxyacid dehydrogenase family.</text>
</comment>
<proteinExistence type="inferred from homology"/>
<dbReference type="PROSITE" id="PS00671">
    <property type="entry name" value="D_2_HYDROXYACID_DH_3"/>
    <property type="match status" value="1"/>
</dbReference>
<dbReference type="PANTHER" id="PTHR42938:SF47">
    <property type="entry name" value="HYDROXYPYRUVATE REDUCTASE"/>
    <property type="match status" value="1"/>
</dbReference>
<evidence type="ECO:0000256" key="3">
    <source>
        <dbReference type="ARBA" id="ARBA00005854"/>
    </source>
</evidence>
<evidence type="ECO:0000256" key="9">
    <source>
        <dbReference type="RuleBase" id="RU363003"/>
    </source>
</evidence>
<feature type="domain" description="ACT" evidence="10">
    <location>
        <begin position="454"/>
        <end position="526"/>
    </location>
</feature>
<comment type="function">
    <text evidence="1">Catalyzes the reversible oxidation of 3-phospho-D-glycerate to 3-phosphonooxypyruvate, the first step of the phosphorylated L-serine biosynthesis pathway. Also catalyzes the reversible oxidation of 2-hydroxyglutarate to 2-oxoglutarate.</text>
</comment>
<dbReference type="InterPro" id="IPR006139">
    <property type="entry name" value="D-isomer_2_OHA_DH_cat_dom"/>
</dbReference>
<dbReference type="SUPFAM" id="SSF51735">
    <property type="entry name" value="NAD(P)-binding Rossmann-fold domains"/>
    <property type="match status" value="1"/>
</dbReference>
<dbReference type="InterPro" id="IPR002912">
    <property type="entry name" value="ACT_dom"/>
</dbReference>
<evidence type="ECO:0000256" key="7">
    <source>
        <dbReference type="ARBA" id="ARBA00048126"/>
    </source>
</evidence>
<dbReference type="EMBL" id="FXTI01000001">
    <property type="protein sequence ID" value="SMO41465.1"/>
    <property type="molecule type" value="Genomic_DNA"/>
</dbReference>
<dbReference type="Proteomes" id="UP000315636">
    <property type="component" value="Unassembled WGS sequence"/>
</dbReference>
<dbReference type="PANTHER" id="PTHR42938">
    <property type="entry name" value="FORMATE DEHYDROGENASE 1"/>
    <property type="match status" value="1"/>
</dbReference>
<dbReference type="GO" id="GO:0006564">
    <property type="term" value="P:L-serine biosynthetic process"/>
    <property type="evidence" value="ECO:0007669"/>
    <property type="project" value="UniProtKB-UniRule"/>
</dbReference>
<dbReference type="CDD" id="cd04902">
    <property type="entry name" value="ACT_3PGDH-xct"/>
    <property type="match status" value="1"/>
</dbReference>
<dbReference type="FunFam" id="3.40.50.720:FF:000021">
    <property type="entry name" value="D-3-phosphoglycerate dehydrogenase"/>
    <property type="match status" value="1"/>
</dbReference>
<dbReference type="Pfam" id="PF02826">
    <property type="entry name" value="2-Hacid_dh_C"/>
    <property type="match status" value="1"/>
</dbReference>
<dbReference type="UniPathway" id="UPA00135">
    <property type="reaction ID" value="UER00196"/>
</dbReference>
<keyword evidence="9" id="KW-0028">Amino-acid biosynthesis</keyword>
<dbReference type="FunFam" id="3.30.1330.90:FF:000003">
    <property type="entry name" value="D-3-phosphoglycerate dehydrogenase"/>
    <property type="match status" value="1"/>
</dbReference>
<dbReference type="PROSITE" id="PS00670">
    <property type="entry name" value="D_2_HYDROXYACID_DH_2"/>
    <property type="match status" value="1"/>
</dbReference>
<dbReference type="InterPro" id="IPR045865">
    <property type="entry name" value="ACT-like_dom_sf"/>
</dbReference>
<evidence type="ECO:0000256" key="1">
    <source>
        <dbReference type="ARBA" id="ARBA00003800"/>
    </source>
</evidence>
<dbReference type="GO" id="GO:0051287">
    <property type="term" value="F:NAD binding"/>
    <property type="evidence" value="ECO:0007669"/>
    <property type="project" value="UniProtKB-UniRule"/>
</dbReference>
<dbReference type="PROSITE" id="PS00065">
    <property type="entry name" value="D_2_HYDROXYACID_DH_1"/>
    <property type="match status" value="1"/>
</dbReference>
<dbReference type="OrthoDB" id="9805416at2"/>
<dbReference type="PROSITE" id="PS51671">
    <property type="entry name" value="ACT"/>
    <property type="match status" value="1"/>
</dbReference>
<evidence type="ECO:0000313" key="12">
    <source>
        <dbReference type="Proteomes" id="UP000315636"/>
    </source>
</evidence>
<dbReference type="Pfam" id="PF19304">
    <property type="entry name" value="PGDH_inter"/>
    <property type="match status" value="1"/>
</dbReference>
<keyword evidence="5 9" id="KW-0560">Oxidoreductase</keyword>
<dbReference type="Pfam" id="PF00389">
    <property type="entry name" value="2-Hacid_dh"/>
    <property type="match status" value="1"/>
</dbReference>
<dbReference type="InterPro" id="IPR045626">
    <property type="entry name" value="PGDH_ASB_dom"/>
</dbReference>
<comment type="pathway">
    <text evidence="2 9">Amino-acid biosynthesis; L-serine biosynthesis; L-serine from 3-phospho-D-glycerate: step 1/3.</text>
</comment>
<dbReference type="Pfam" id="PF01842">
    <property type="entry name" value="ACT"/>
    <property type="match status" value="1"/>
</dbReference>
<dbReference type="InterPro" id="IPR029009">
    <property type="entry name" value="ASB_dom_sf"/>
</dbReference>
<dbReference type="InterPro" id="IPR006236">
    <property type="entry name" value="PGDH"/>
</dbReference>
<gene>
    <name evidence="11" type="ORF">SAMN06264849_101517</name>
</gene>
<dbReference type="AlphaFoldDB" id="A0A521B348"/>
<dbReference type="SUPFAM" id="SSF55021">
    <property type="entry name" value="ACT-like"/>
    <property type="match status" value="1"/>
</dbReference>
<evidence type="ECO:0000256" key="6">
    <source>
        <dbReference type="ARBA" id="ARBA00023027"/>
    </source>
</evidence>
<dbReference type="Gene3D" id="3.30.70.260">
    <property type="match status" value="1"/>
</dbReference>
<dbReference type="SUPFAM" id="SSF143548">
    <property type="entry name" value="Serine metabolism enzymes domain"/>
    <property type="match status" value="1"/>
</dbReference>
<evidence type="ECO:0000313" key="11">
    <source>
        <dbReference type="EMBL" id="SMO41465.1"/>
    </source>
</evidence>
<comment type="catalytic activity">
    <reaction evidence="8 9">
        <text>(2R)-3-phosphoglycerate + NAD(+) = 3-phosphooxypyruvate + NADH + H(+)</text>
        <dbReference type="Rhea" id="RHEA:12641"/>
        <dbReference type="ChEBI" id="CHEBI:15378"/>
        <dbReference type="ChEBI" id="CHEBI:18110"/>
        <dbReference type="ChEBI" id="CHEBI:57540"/>
        <dbReference type="ChEBI" id="CHEBI:57945"/>
        <dbReference type="ChEBI" id="CHEBI:58272"/>
        <dbReference type="EC" id="1.1.1.95"/>
    </reaction>
</comment>
<sequence length="526" mass="57345">MFRVLITDPLSKLGIEQLLDATDVKVVQKTDLSKEELLTEIADADALIVRSQTQVTAELIQHAKKLKVIGRAGVGVDNIDIPAATAQGIIVVNAPDGNTISTAEHTFAMLISLARNIPQGYRSIVRGEWNRKAYVGVELNNKTLGILGLGRIGTELAKRARAFHMNVMAFDPYLTEDRAKKIGVQKASLDHVIAASDFITVHTPLTKETRHLIDAKAFSQMKNGVRILNCARGGIIDENALFDAIQSGKVAGAALDVFETEPPGEHPLFTLPQVIATPHLGASTREAQENVAIDVSQEILHILRDEPFKNAVNLPSIPAELQEKLRPYQILAERLGSFSIQSAEGALEEITITFSGELAEMDTAPLSRIILKGTLSHYLSDVNYVSAPYLAKERGIKVTEQKTSQSHGFTHLIHVGIRTDQGEFIVSGTLLNGLGTRIVKIDQYPVDVQPEGHLLLIHHYDRPGAIGRVGTILGDHGVNIATMQVGRKNIGGRAIMMLHVDKQVSETLLESLEALDEIHRVTAIDL</sequence>
<dbReference type="InterPro" id="IPR036291">
    <property type="entry name" value="NAD(P)-bd_dom_sf"/>
</dbReference>
<keyword evidence="12" id="KW-1185">Reference proteome</keyword>
<keyword evidence="9" id="KW-0718">Serine biosynthesis</keyword>
<dbReference type="GO" id="GO:0004617">
    <property type="term" value="F:phosphoglycerate dehydrogenase activity"/>
    <property type="evidence" value="ECO:0007669"/>
    <property type="project" value="UniProtKB-UniRule"/>
</dbReference>
<reference evidence="11 12" key="1">
    <citation type="submission" date="2017-05" db="EMBL/GenBank/DDBJ databases">
        <authorList>
            <person name="Varghese N."/>
            <person name="Submissions S."/>
        </authorList>
    </citation>
    <scope>NUCLEOTIDE SEQUENCE [LARGE SCALE GENOMIC DNA]</scope>
    <source>
        <strain evidence="11 12">DSM 45474</strain>
    </source>
</reference>
<dbReference type="CDD" id="cd12173">
    <property type="entry name" value="PGDH_4"/>
    <property type="match status" value="1"/>
</dbReference>
<evidence type="ECO:0000256" key="8">
    <source>
        <dbReference type="ARBA" id="ARBA00048731"/>
    </source>
</evidence>
<dbReference type="NCBIfam" id="TIGR01327">
    <property type="entry name" value="PGDH"/>
    <property type="match status" value="1"/>
</dbReference>
<evidence type="ECO:0000256" key="5">
    <source>
        <dbReference type="ARBA" id="ARBA00023002"/>
    </source>
</evidence>
<dbReference type="InterPro" id="IPR029753">
    <property type="entry name" value="D-isomer_DH_CS"/>
</dbReference>
<evidence type="ECO:0000256" key="4">
    <source>
        <dbReference type="ARBA" id="ARBA00021582"/>
    </source>
</evidence>
<name>A0A521B348_9BACL</name>
<accession>A0A521B348</accession>
<evidence type="ECO:0000256" key="2">
    <source>
        <dbReference type="ARBA" id="ARBA00005216"/>
    </source>
</evidence>